<evidence type="ECO:0000256" key="9">
    <source>
        <dbReference type="SAM" id="SignalP"/>
    </source>
</evidence>
<feature type="transmembrane region" description="Helical" evidence="8">
    <location>
        <begin position="193"/>
        <end position="211"/>
    </location>
</feature>
<dbReference type="GO" id="GO:0008137">
    <property type="term" value="F:NADH dehydrogenase (ubiquinone) activity"/>
    <property type="evidence" value="ECO:0007669"/>
    <property type="project" value="UniProtKB-EC"/>
</dbReference>
<dbReference type="GeneID" id="24285794"/>
<feature type="transmembrane region" description="Helical" evidence="8">
    <location>
        <begin position="251"/>
        <end position="269"/>
    </location>
</feature>
<proteinExistence type="predicted"/>
<dbReference type="GO" id="GO:0015990">
    <property type="term" value="P:electron transport coupled proton transport"/>
    <property type="evidence" value="ECO:0007669"/>
    <property type="project" value="TreeGrafter"/>
</dbReference>
<dbReference type="GO" id="GO:0003954">
    <property type="term" value="F:NADH dehydrogenase activity"/>
    <property type="evidence" value="ECO:0007669"/>
    <property type="project" value="TreeGrafter"/>
</dbReference>
<feature type="transmembrane region" description="Helical" evidence="8">
    <location>
        <begin position="275"/>
        <end position="293"/>
    </location>
</feature>
<geneLocation type="mitochondrion" evidence="11"/>
<evidence type="ECO:0000256" key="8">
    <source>
        <dbReference type="SAM" id="Phobius"/>
    </source>
</evidence>
<dbReference type="InterPro" id="IPR003945">
    <property type="entry name" value="NU5C-like"/>
</dbReference>
<feature type="transmembrane region" description="Helical" evidence="8">
    <location>
        <begin position="139"/>
        <end position="155"/>
    </location>
</feature>
<dbReference type="EMBL" id="KM923964">
    <property type="protein sequence ID" value="AJR28007.1"/>
    <property type="molecule type" value="Genomic_DNA"/>
</dbReference>
<sequence>MLVLFLWFLLLCLVVISILPDLAVIGEFVGFSFPGVFMGFAFEFDYVSAGCLLMLGICSFIAFFYCFHYFGGVNAMSSGLFPLIIWFVGVMSIMIVSSCLIFSLVMWEYLGFVSFLLILFYSNSYSLRAALVTLFSSRFGDVALFILFGVWLNGLSEDYGLVISCSLLLVVLTKSASYPFISWLLEAMRAPTPVSSLVHSSTLVAAGVWFVMRYSNLFFDSNILLILFLATIISIFITGVCSLYFVDLKKIVALSTCNNVAWCVVFFVWGDVDLVLLQLVTHGVSKCLLFMLVGDLMCSSGGSQSSLGVYPSIYSGLLGCLLLSVLVFSLCGLPFLGIFFSKHYFFSFVVGGVYNLLVCVLLFFGFFLSYAYSSRLMMLLSSCVRGLSNGYVSSFLMVGWLVLIGSLVNILWVSGLGESVSLGVGSSLAFLIVQVVGSIAGVMCFLMLGSSNTWSSQLWGCDNLVLLVYDSFNCLVSVCVLGMYRWEIFVLRWLGYVGGAYSGLSVFSVQFLVVGLLLWVVYAVLFLSS</sequence>
<organism evidence="11">
    <name type="scientific">Clinostomum complanatum</name>
    <name type="common">Parasitic fluke</name>
    <dbReference type="NCBI Taxonomy" id="235145"/>
    <lineage>
        <taxon>Eukaryota</taxon>
        <taxon>Metazoa</taxon>
        <taxon>Spiralia</taxon>
        <taxon>Lophotrochozoa</taxon>
        <taxon>Platyhelminthes</taxon>
        <taxon>Trematoda</taxon>
        <taxon>Digenea</taxon>
        <taxon>Strigeidida</taxon>
        <taxon>Clinostomoidea</taxon>
        <taxon>Clinostomidae</taxon>
        <taxon>Clinostomum</taxon>
    </lineage>
</organism>
<feature type="transmembrane region" description="Helical" evidence="8">
    <location>
        <begin position="47"/>
        <end position="67"/>
    </location>
</feature>
<comment type="catalytic activity">
    <reaction evidence="7">
        <text>a ubiquinone + NADH + 5 H(+)(in) = a ubiquinol + NAD(+) + 4 H(+)(out)</text>
        <dbReference type="Rhea" id="RHEA:29091"/>
        <dbReference type="Rhea" id="RHEA-COMP:9565"/>
        <dbReference type="Rhea" id="RHEA-COMP:9566"/>
        <dbReference type="ChEBI" id="CHEBI:15378"/>
        <dbReference type="ChEBI" id="CHEBI:16389"/>
        <dbReference type="ChEBI" id="CHEBI:17976"/>
        <dbReference type="ChEBI" id="CHEBI:57540"/>
        <dbReference type="ChEBI" id="CHEBI:57945"/>
        <dbReference type="EC" id="7.1.1.2"/>
    </reaction>
</comment>
<evidence type="ECO:0000256" key="1">
    <source>
        <dbReference type="ARBA" id="ARBA00004141"/>
    </source>
</evidence>
<feature type="chain" id="PRO_5002508608" description="NADH:ubiquinone reductase (H(+)-translocating)" evidence="9">
    <location>
        <begin position="18"/>
        <end position="529"/>
    </location>
</feature>
<keyword evidence="11" id="KW-0496">Mitochondrion</keyword>
<protein>
    <recommendedName>
        <fullName evidence="2">NADH:ubiquinone reductase (H(+)-translocating)</fullName>
        <ecNumber evidence="2">7.1.1.2</ecNumber>
    </recommendedName>
    <alternativeName>
        <fullName evidence="6">NADH dehydrogenase subunit 5</fullName>
    </alternativeName>
</protein>
<dbReference type="CTD" id="4540"/>
<reference evidence="11" key="1">
    <citation type="submission" date="2014-10" db="EMBL/GenBank/DDBJ databases">
        <title>Clinostomum complanatum mitochondrion.</title>
        <authorList>
            <person name="Chen L."/>
        </authorList>
    </citation>
    <scope>NUCLEOTIDE SEQUENCE</scope>
</reference>
<evidence type="ECO:0000256" key="6">
    <source>
        <dbReference type="ARBA" id="ARBA00031027"/>
    </source>
</evidence>
<keyword evidence="3 8" id="KW-0812">Transmembrane</keyword>
<feature type="transmembrane region" description="Helical" evidence="8">
    <location>
        <begin position="460"/>
        <end position="484"/>
    </location>
</feature>
<dbReference type="PANTHER" id="PTHR42829">
    <property type="entry name" value="NADH-UBIQUINONE OXIDOREDUCTASE CHAIN 5"/>
    <property type="match status" value="1"/>
</dbReference>
<evidence type="ECO:0000259" key="10">
    <source>
        <dbReference type="Pfam" id="PF00361"/>
    </source>
</evidence>
<comment type="subcellular location">
    <subcellularLocation>
        <location evidence="1">Membrane</location>
        <topology evidence="1">Multi-pass membrane protein</topology>
    </subcellularLocation>
</comment>
<evidence type="ECO:0000256" key="5">
    <source>
        <dbReference type="ARBA" id="ARBA00023136"/>
    </source>
</evidence>
<dbReference type="RefSeq" id="YP_009138989.1">
    <property type="nucleotide sequence ID" value="NC_027082.1"/>
</dbReference>
<gene>
    <name evidence="11" type="primary">ND5</name>
</gene>
<dbReference type="PANTHER" id="PTHR42829:SF2">
    <property type="entry name" value="NADH-UBIQUINONE OXIDOREDUCTASE CHAIN 5"/>
    <property type="match status" value="1"/>
</dbReference>
<dbReference type="Pfam" id="PF00361">
    <property type="entry name" value="Proton_antipo_M"/>
    <property type="match status" value="1"/>
</dbReference>
<keyword evidence="9" id="KW-0732">Signal</keyword>
<feature type="transmembrane region" description="Helical" evidence="8">
    <location>
        <begin position="345"/>
        <end position="370"/>
    </location>
</feature>
<feature type="transmembrane region" description="Helical" evidence="8">
    <location>
        <begin position="109"/>
        <end position="127"/>
    </location>
</feature>
<feature type="transmembrane region" description="Helical" evidence="8">
    <location>
        <begin position="391"/>
        <end position="412"/>
    </location>
</feature>
<feature type="transmembrane region" description="Helical" evidence="8">
    <location>
        <begin position="424"/>
        <end position="448"/>
    </location>
</feature>
<keyword evidence="4 8" id="KW-1133">Transmembrane helix</keyword>
<evidence type="ECO:0000256" key="3">
    <source>
        <dbReference type="ARBA" id="ARBA00022692"/>
    </source>
</evidence>
<dbReference type="InterPro" id="IPR001750">
    <property type="entry name" value="ND/Mrp_TM"/>
</dbReference>
<dbReference type="AlphaFoldDB" id="A0A0F6PK92"/>
<keyword evidence="5 8" id="KW-0472">Membrane</keyword>
<dbReference type="GO" id="GO:0042773">
    <property type="term" value="P:ATP synthesis coupled electron transport"/>
    <property type="evidence" value="ECO:0007669"/>
    <property type="project" value="InterPro"/>
</dbReference>
<feature type="transmembrane region" description="Helical" evidence="8">
    <location>
        <begin position="161"/>
        <end position="181"/>
    </location>
</feature>
<dbReference type="GO" id="GO:0016020">
    <property type="term" value="C:membrane"/>
    <property type="evidence" value="ECO:0007669"/>
    <property type="project" value="UniProtKB-SubCell"/>
</dbReference>
<evidence type="ECO:0000256" key="7">
    <source>
        <dbReference type="ARBA" id="ARBA00049551"/>
    </source>
</evidence>
<feature type="signal peptide" evidence="9">
    <location>
        <begin position="1"/>
        <end position="17"/>
    </location>
</feature>
<name>A0A0F6PK92_CLICO</name>
<dbReference type="EC" id="7.1.1.2" evidence="2"/>
<feature type="domain" description="NADH:quinone oxidoreductase/Mrp antiporter transmembrane" evidence="10">
    <location>
        <begin position="100"/>
        <end position="360"/>
    </location>
</feature>
<feature type="transmembrane region" description="Helical" evidence="8">
    <location>
        <begin position="314"/>
        <end position="339"/>
    </location>
</feature>
<accession>A0A0F6PK92</accession>
<dbReference type="PRINTS" id="PR01434">
    <property type="entry name" value="NADHDHGNASE5"/>
</dbReference>
<feature type="transmembrane region" description="Helical" evidence="8">
    <location>
        <begin position="504"/>
        <end position="527"/>
    </location>
</feature>
<evidence type="ECO:0000256" key="4">
    <source>
        <dbReference type="ARBA" id="ARBA00022989"/>
    </source>
</evidence>
<feature type="transmembrane region" description="Helical" evidence="8">
    <location>
        <begin position="79"/>
        <end position="103"/>
    </location>
</feature>
<feature type="transmembrane region" description="Helical" evidence="8">
    <location>
        <begin position="223"/>
        <end position="246"/>
    </location>
</feature>
<evidence type="ECO:0000256" key="2">
    <source>
        <dbReference type="ARBA" id="ARBA00012944"/>
    </source>
</evidence>
<evidence type="ECO:0000313" key="11">
    <source>
        <dbReference type="EMBL" id="AJR28007.1"/>
    </source>
</evidence>